<accession>A0A382B0I0</accession>
<feature type="domain" description="Sulfatase N-terminal" evidence="3">
    <location>
        <begin position="10"/>
        <end position="343"/>
    </location>
</feature>
<evidence type="ECO:0000259" key="3">
    <source>
        <dbReference type="Pfam" id="PF00884"/>
    </source>
</evidence>
<evidence type="ECO:0000256" key="2">
    <source>
        <dbReference type="ARBA" id="ARBA00022801"/>
    </source>
</evidence>
<dbReference type="InterPro" id="IPR000917">
    <property type="entry name" value="Sulfatase_N"/>
</dbReference>
<organism evidence="4">
    <name type="scientific">marine metagenome</name>
    <dbReference type="NCBI Taxonomy" id="408172"/>
    <lineage>
        <taxon>unclassified sequences</taxon>
        <taxon>metagenomes</taxon>
        <taxon>ecological metagenomes</taxon>
    </lineage>
</organism>
<keyword evidence="1" id="KW-0479">Metal-binding</keyword>
<dbReference type="CDD" id="cd16148">
    <property type="entry name" value="sulfatase_like"/>
    <property type="match status" value="1"/>
</dbReference>
<dbReference type="GO" id="GO:0005737">
    <property type="term" value="C:cytoplasm"/>
    <property type="evidence" value="ECO:0007669"/>
    <property type="project" value="TreeGrafter"/>
</dbReference>
<gene>
    <name evidence="4" type="ORF">METZ01_LOCUS159617</name>
</gene>
<name>A0A382B0I0_9ZZZZ</name>
<dbReference type="EMBL" id="UINC01027470">
    <property type="protein sequence ID" value="SVB06763.1"/>
    <property type="molecule type" value="Genomic_DNA"/>
</dbReference>
<evidence type="ECO:0000313" key="4">
    <source>
        <dbReference type="EMBL" id="SVB06763.1"/>
    </source>
</evidence>
<dbReference type="Pfam" id="PF00884">
    <property type="entry name" value="Sulfatase"/>
    <property type="match status" value="1"/>
</dbReference>
<reference evidence="4" key="1">
    <citation type="submission" date="2018-05" db="EMBL/GenBank/DDBJ databases">
        <authorList>
            <person name="Lanie J.A."/>
            <person name="Ng W.-L."/>
            <person name="Kazmierczak K.M."/>
            <person name="Andrzejewski T.M."/>
            <person name="Davidsen T.M."/>
            <person name="Wayne K.J."/>
            <person name="Tettelin H."/>
            <person name="Glass J.I."/>
            <person name="Rusch D."/>
            <person name="Podicherti R."/>
            <person name="Tsui H.-C.T."/>
            <person name="Winkler M.E."/>
        </authorList>
    </citation>
    <scope>NUCLEOTIDE SEQUENCE</scope>
</reference>
<dbReference type="GO" id="GO:0046872">
    <property type="term" value="F:metal ion binding"/>
    <property type="evidence" value="ECO:0007669"/>
    <property type="project" value="UniProtKB-KW"/>
</dbReference>
<dbReference type="PANTHER" id="PTHR45953">
    <property type="entry name" value="IDURONATE 2-SULFATASE"/>
    <property type="match status" value="1"/>
</dbReference>
<dbReference type="GO" id="GO:0008484">
    <property type="term" value="F:sulfuric ester hydrolase activity"/>
    <property type="evidence" value="ECO:0007669"/>
    <property type="project" value="TreeGrafter"/>
</dbReference>
<dbReference type="Gene3D" id="3.40.720.10">
    <property type="entry name" value="Alkaline Phosphatase, subunit A"/>
    <property type="match status" value="1"/>
</dbReference>
<evidence type="ECO:0000256" key="1">
    <source>
        <dbReference type="ARBA" id="ARBA00022723"/>
    </source>
</evidence>
<protein>
    <recommendedName>
        <fullName evidence="3">Sulfatase N-terminal domain-containing protein</fullName>
    </recommendedName>
</protein>
<sequence length="594" mass="69741">MSKEARKRCVVVMYDTLCRHFIPTYGNEWVKAPNFERLAKRSVQFQNFYVGSMPCMPARREMHTGRYNFLHRSWGPLEPFDDSMPSILNRNGVHSHKVTDHLHYWEDGGATYHQRYTTFDLVRGQEGDKWIGDVEKFRDPNFGSDRWPEQQRLRYQKQDNINREHMDRVELQPQYKTFDLGLEFINRNKDADNWYLQIETFDPHEPFFTQEEFQKLYPHEYDGPPFDWPPYREVREDEQTVGHIRYMYASLITFCDQQLGRVLDAFDEHNLWEDTMLIVNTDHGFLMGEHDWWAKVVTPFFQEIAHIPFWAYDPRNPENINQERNALVQTIDLAPTILDFFDISLTEDMQGKPIFDSMTEDKEIRKASLYGVMGGQVNVTDGQYVYMRANTTEDNTPLFDYTLMPTHMKKRFSPRELQEWERVEGFGFMKGCKVMQIPTRTPPVFYSKDNPMGKGRTATLLFDVQADPGQTKPLDDQEIEIHMIKLMIREMARNECPSEQYVRLGLPEAVRLGKGHGDDVIEMPSDNKIKEACVLKKPQGIESADHGAEGFPKMPFQKVAWEGEKTLDSPTFPDNLKLRPGYLFSQTKEVPEKT</sequence>
<dbReference type="InterPro" id="IPR017850">
    <property type="entry name" value="Alkaline_phosphatase_core_sf"/>
</dbReference>
<dbReference type="SUPFAM" id="SSF53649">
    <property type="entry name" value="Alkaline phosphatase-like"/>
    <property type="match status" value="1"/>
</dbReference>
<proteinExistence type="predicted"/>
<keyword evidence="2" id="KW-0378">Hydrolase</keyword>
<dbReference type="AlphaFoldDB" id="A0A382B0I0"/>
<dbReference type="PANTHER" id="PTHR45953:SF1">
    <property type="entry name" value="IDURONATE 2-SULFATASE"/>
    <property type="match status" value="1"/>
</dbReference>